<dbReference type="InterPro" id="IPR036770">
    <property type="entry name" value="Ankyrin_rpt-contain_sf"/>
</dbReference>
<dbReference type="Gene3D" id="1.25.40.20">
    <property type="entry name" value="Ankyrin repeat-containing domain"/>
    <property type="match status" value="1"/>
</dbReference>
<dbReference type="InterPro" id="IPR050776">
    <property type="entry name" value="Ank_Repeat/CDKN_Inhibitor"/>
</dbReference>
<dbReference type="EMBL" id="BARS01008217">
    <property type="protein sequence ID" value="GAF75612.1"/>
    <property type="molecule type" value="Genomic_DNA"/>
</dbReference>
<reference evidence="3" key="1">
    <citation type="journal article" date="2014" name="Front. Microbiol.">
        <title>High frequency of phylogenetically diverse reductive dehalogenase-homologous genes in deep subseafloor sedimentary metagenomes.</title>
        <authorList>
            <person name="Kawai M."/>
            <person name="Futagami T."/>
            <person name="Toyoda A."/>
            <person name="Takaki Y."/>
            <person name="Nishi S."/>
            <person name="Hori S."/>
            <person name="Arai W."/>
            <person name="Tsubouchi T."/>
            <person name="Morono Y."/>
            <person name="Uchiyama I."/>
            <person name="Ito T."/>
            <person name="Fujiyama A."/>
            <person name="Inagaki F."/>
            <person name="Takami H."/>
        </authorList>
    </citation>
    <scope>NUCLEOTIDE SEQUENCE</scope>
    <source>
        <strain evidence="3">Expedition CK06-06</strain>
    </source>
</reference>
<accession>X0SIA2</accession>
<sequence>TIDQILSTIPDPVLSDLSILIEDRQLLLAAKNQDMFIFERIIAMNANIETRDSLGRTAIHWAAFHGNMEMVRLLISKGAGVNIGDGERNLPEIIAKEQGYLDLAKFLKQQRLLTSKLTSFRGAMFEEVSGHTEEDTLLERSNQEITKFDLNQL</sequence>
<organism evidence="3">
    <name type="scientific">marine sediment metagenome</name>
    <dbReference type="NCBI Taxonomy" id="412755"/>
    <lineage>
        <taxon>unclassified sequences</taxon>
        <taxon>metagenomes</taxon>
        <taxon>ecological metagenomes</taxon>
    </lineage>
</organism>
<keyword evidence="2" id="KW-0040">ANK repeat</keyword>
<dbReference type="SMART" id="SM00248">
    <property type="entry name" value="ANK"/>
    <property type="match status" value="1"/>
</dbReference>
<dbReference type="Pfam" id="PF12796">
    <property type="entry name" value="Ank_2"/>
    <property type="match status" value="1"/>
</dbReference>
<protein>
    <submittedName>
        <fullName evidence="3">Uncharacterized protein</fullName>
    </submittedName>
</protein>
<dbReference type="PANTHER" id="PTHR24201">
    <property type="entry name" value="ANK_REP_REGION DOMAIN-CONTAINING PROTEIN"/>
    <property type="match status" value="1"/>
</dbReference>
<comment type="caution">
    <text evidence="3">The sequence shown here is derived from an EMBL/GenBank/DDBJ whole genome shotgun (WGS) entry which is preliminary data.</text>
</comment>
<evidence type="ECO:0000256" key="1">
    <source>
        <dbReference type="ARBA" id="ARBA00022737"/>
    </source>
</evidence>
<evidence type="ECO:0000256" key="2">
    <source>
        <dbReference type="ARBA" id="ARBA00023043"/>
    </source>
</evidence>
<proteinExistence type="predicted"/>
<dbReference type="InterPro" id="IPR002110">
    <property type="entry name" value="Ankyrin_rpt"/>
</dbReference>
<feature type="non-terminal residue" evidence="3">
    <location>
        <position position="1"/>
    </location>
</feature>
<keyword evidence="1" id="KW-0677">Repeat</keyword>
<dbReference type="SUPFAM" id="SSF48403">
    <property type="entry name" value="Ankyrin repeat"/>
    <property type="match status" value="1"/>
</dbReference>
<dbReference type="PROSITE" id="PS50088">
    <property type="entry name" value="ANK_REPEAT"/>
    <property type="match status" value="1"/>
</dbReference>
<gene>
    <name evidence="3" type="ORF">S01H1_15712</name>
</gene>
<name>X0SIA2_9ZZZZ</name>
<dbReference type="AlphaFoldDB" id="X0SIA2"/>
<evidence type="ECO:0000313" key="3">
    <source>
        <dbReference type="EMBL" id="GAF75612.1"/>
    </source>
</evidence>
<dbReference type="PROSITE" id="PS50297">
    <property type="entry name" value="ANK_REP_REGION"/>
    <property type="match status" value="1"/>
</dbReference>